<dbReference type="Gene3D" id="1.25.40.770">
    <property type="entry name" value="TAF6, C-terminal HEAT repeat domain"/>
    <property type="match status" value="1"/>
</dbReference>
<dbReference type="GO" id="GO:0016251">
    <property type="term" value="F:RNA polymerase II general transcription initiation factor activity"/>
    <property type="evidence" value="ECO:0007669"/>
    <property type="project" value="InterPro"/>
</dbReference>
<dbReference type="Pfam" id="PF02969">
    <property type="entry name" value="TAF"/>
    <property type="match status" value="1"/>
</dbReference>
<dbReference type="GO" id="GO:0005669">
    <property type="term" value="C:transcription factor TFIID complex"/>
    <property type="evidence" value="ECO:0007669"/>
    <property type="project" value="InterPro"/>
</dbReference>
<comment type="subcellular location">
    <subcellularLocation>
        <location evidence="1">Nucleus</location>
    </subcellularLocation>
</comment>
<keyword evidence="10" id="KW-1185">Reference proteome</keyword>
<dbReference type="OMA" id="RCNIVQH"/>
<dbReference type="PANTHER" id="PTHR10221">
    <property type="entry name" value="TRANSCRIPTION INITIATION FACTOR TFIID SUBUNIT 6"/>
    <property type="match status" value="1"/>
</dbReference>
<dbReference type="CDD" id="cd22931">
    <property type="entry name" value="HFD_TAF6"/>
    <property type="match status" value="1"/>
</dbReference>
<evidence type="ECO:0000256" key="2">
    <source>
        <dbReference type="ARBA" id="ARBA00007688"/>
    </source>
</evidence>
<feature type="compositionally biased region" description="Low complexity" evidence="7">
    <location>
        <begin position="499"/>
        <end position="513"/>
    </location>
</feature>
<evidence type="ECO:0000313" key="10">
    <source>
        <dbReference type="Proteomes" id="UP000318571"/>
    </source>
</evidence>
<reference evidence="9 10" key="1">
    <citation type="journal article" date="2018" name="Nat. Ecol. Evol.">
        <title>Genomic signatures of mitonuclear coevolution across populations of Tigriopus californicus.</title>
        <authorList>
            <person name="Barreto F.S."/>
            <person name="Watson E.T."/>
            <person name="Lima T.G."/>
            <person name="Willett C.S."/>
            <person name="Edmands S."/>
            <person name="Li W."/>
            <person name="Burton R.S."/>
        </authorList>
    </citation>
    <scope>NUCLEOTIDE SEQUENCE [LARGE SCALE GENOMIC DNA]</scope>
    <source>
        <strain evidence="9 10">San Diego</strain>
    </source>
</reference>
<feature type="region of interest" description="Disordered" evidence="7">
    <location>
        <begin position="499"/>
        <end position="543"/>
    </location>
</feature>
<dbReference type="STRING" id="6832.A0A553NNR4"/>
<dbReference type="GO" id="GO:0046695">
    <property type="term" value="C:SLIK (SAGA-like) complex"/>
    <property type="evidence" value="ECO:0007669"/>
    <property type="project" value="InterPro"/>
</dbReference>
<accession>A0A553NNR4</accession>
<dbReference type="GO" id="GO:0000124">
    <property type="term" value="C:SAGA complex"/>
    <property type="evidence" value="ECO:0007669"/>
    <property type="project" value="InterPro"/>
</dbReference>
<feature type="region of interest" description="Disordered" evidence="7">
    <location>
        <begin position="180"/>
        <end position="222"/>
    </location>
</feature>
<dbReference type="SUPFAM" id="SSF48371">
    <property type="entry name" value="ARM repeat"/>
    <property type="match status" value="1"/>
</dbReference>
<organism evidence="9 10">
    <name type="scientific">Tigriopus californicus</name>
    <name type="common">Marine copepod</name>
    <dbReference type="NCBI Taxonomy" id="6832"/>
    <lineage>
        <taxon>Eukaryota</taxon>
        <taxon>Metazoa</taxon>
        <taxon>Ecdysozoa</taxon>
        <taxon>Arthropoda</taxon>
        <taxon>Crustacea</taxon>
        <taxon>Multicrustacea</taxon>
        <taxon>Hexanauplia</taxon>
        <taxon>Copepoda</taxon>
        <taxon>Harpacticoida</taxon>
        <taxon>Harpacticidae</taxon>
        <taxon>Tigriopus</taxon>
    </lineage>
</organism>
<dbReference type="InterPro" id="IPR009072">
    <property type="entry name" value="Histone-fold"/>
</dbReference>
<comment type="caution">
    <text evidence="9">The sequence shown here is derived from an EMBL/GenBank/DDBJ whole genome shotgun (WGS) entry which is preliminary data.</text>
</comment>
<dbReference type="CDD" id="cd08050">
    <property type="entry name" value="TAF6C"/>
    <property type="match status" value="1"/>
</dbReference>
<feature type="compositionally biased region" description="Polar residues" evidence="7">
    <location>
        <begin position="187"/>
        <end position="206"/>
    </location>
</feature>
<keyword evidence="5" id="KW-0539">Nucleus</keyword>
<sequence>MEVDKDDKDDLGVAGSGLLGAAGSDDVGVTEGSAALGGPLQDEKDTQSSEFVLRSDSVRSYAESIGLSTNQIGEEAIIFMSRNLRQILQDASRIMFHGKREYLMAKDIDMALKASGLEPLYGSVAGEHIPFRFASGGGRELHFGDDKEIELTDLSAAPIPKVPMGVSLRAHWLAIEGVQPAIPDNPPAQSKDQLQQESSNPLTKLNNPDAKENKLSQVLQSKPTKLKNMETVNVKQLATHELSVEQQLYYKEITEACVGSDEGRRAEALQSLACDPGLHQMLPRLCTFIAEGVRVNVVQHNLAILIYLMRMVKSLLENQTLFLEKYLHELIPAVITCIVSRQLCTRPDVDNHWALRDFASRLMANICKNFNTSTNSVQIRITRMFSEAMKNVKSPLVAHYGAIAGLQELGPEVIKVFIVPHIKYIADRVDQANDPNIMASSMGNIDKIAATHIRNLIIKSVSPVLKGIRPPPDILEEYKAEYGSFGPLLHAAVTRLRQSSKTSSSSSGSASGSSSGGVGGNVPSARSVMPGSNPVMGQPGNQQPRIYVMSTNATSGVQNTPVQMVMSPTVGTPSPTNASGQPRMMIQTPGGGVQGVFIQPQNPQ</sequence>
<dbReference type="Pfam" id="PF07571">
    <property type="entry name" value="TAF6_C"/>
    <property type="match status" value="1"/>
</dbReference>
<dbReference type="AlphaFoldDB" id="A0A553NNR4"/>
<keyword evidence="3" id="KW-0805">Transcription regulation</keyword>
<evidence type="ECO:0000256" key="6">
    <source>
        <dbReference type="ARBA" id="ARBA00040091"/>
    </source>
</evidence>
<evidence type="ECO:0000256" key="7">
    <source>
        <dbReference type="SAM" id="MobiDB-lite"/>
    </source>
</evidence>
<dbReference type="FunFam" id="1.25.40.770:FF:000001">
    <property type="entry name" value="Transcription initiation factor TFIID subunit 6"/>
    <property type="match status" value="1"/>
</dbReference>
<evidence type="ECO:0000256" key="5">
    <source>
        <dbReference type="ARBA" id="ARBA00023242"/>
    </source>
</evidence>
<dbReference type="GO" id="GO:0051123">
    <property type="term" value="P:RNA polymerase II preinitiation complex assembly"/>
    <property type="evidence" value="ECO:0007669"/>
    <property type="project" value="TreeGrafter"/>
</dbReference>
<evidence type="ECO:0000259" key="8">
    <source>
        <dbReference type="SMART" id="SM00803"/>
    </source>
</evidence>
<evidence type="ECO:0000256" key="4">
    <source>
        <dbReference type="ARBA" id="ARBA00023163"/>
    </source>
</evidence>
<dbReference type="Gene3D" id="1.10.20.10">
    <property type="entry name" value="Histone, subunit A"/>
    <property type="match status" value="1"/>
</dbReference>
<gene>
    <name evidence="9" type="ORF">TCAL_09081</name>
</gene>
<dbReference type="InterPro" id="IPR011442">
    <property type="entry name" value="TAF6_C"/>
</dbReference>
<evidence type="ECO:0000313" key="9">
    <source>
        <dbReference type="EMBL" id="TRY67065.1"/>
    </source>
</evidence>
<evidence type="ECO:0000256" key="1">
    <source>
        <dbReference type="ARBA" id="ARBA00004123"/>
    </source>
</evidence>
<feature type="region of interest" description="Disordered" evidence="7">
    <location>
        <begin position="18"/>
        <end position="49"/>
    </location>
</feature>
<evidence type="ECO:0000256" key="3">
    <source>
        <dbReference type="ARBA" id="ARBA00023015"/>
    </source>
</evidence>
<dbReference type="EMBL" id="VCGU01000011">
    <property type="protein sequence ID" value="TRY67065.1"/>
    <property type="molecule type" value="Genomic_DNA"/>
</dbReference>
<dbReference type="GO" id="GO:0046982">
    <property type="term" value="F:protein heterodimerization activity"/>
    <property type="evidence" value="ECO:0007669"/>
    <property type="project" value="InterPro"/>
</dbReference>
<proteinExistence type="inferred from homology"/>
<dbReference type="GO" id="GO:0003713">
    <property type="term" value="F:transcription coactivator activity"/>
    <property type="evidence" value="ECO:0007669"/>
    <property type="project" value="TreeGrafter"/>
</dbReference>
<dbReference type="InterPro" id="IPR016024">
    <property type="entry name" value="ARM-type_fold"/>
</dbReference>
<dbReference type="PANTHER" id="PTHR10221:SF9">
    <property type="entry name" value="TRANSCRIPTION INITIATION FACTOR TFIID SUBUNIT 6"/>
    <property type="match status" value="1"/>
</dbReference>
<protein>
    <recommendedName>
        <fullName evidence="6">Transcription initiation factor TFIID subunit 6</fullName>
    </recommendedName>
</protein>
<dbReference type="InterPro" id="IPR004823">
    <property type="entry name" value="TAF_TATA-bd_Histone-like_dom"/>
</dbReference>
<dbReference type="InterPro" id="IPR046344">
    <property type="entry name" value="TAF6_C_sf"/>
</dbReference>
<dbReference type="SUPFAM" id="SSF47113">
    <property type="entry name" value="Histone-fold"/>
    <property type="match status" value="1"/>
</dbReference>
<dbReference type="InterPro" id="IPR037796">
    <property type="entry name" value="TAF6"/>
</dbReference>
<feature type="domain" description="TATA box binding protein associated factor (TAF) histone-like fold" evidence="8">
    <location>
        <begin position="51"/>
        <end position="113"/>
    </location>
</feature>
<keyword evidence="4" id="KW-0804">Transcription</keyword>
<comment type="similarity">
    <text evidence="2">Belongs to the TAF6 family.</text>
</comment>
<dbReference type="SMART" id="SM00803">
    <property type="entry name" value="TAF"/>
    <property type="match status" value="1"/>
</dbReference>
<dbReference type="Proteomes" id="UP000318571">
    <property type="component" value="Chromosome 4"/>
</dbReference>
<name>A0A553NNR4_TIGCA</name>